<accession>A0A126SYT5</accession>
<name>A0A126SYT5_9BACT</name>
<dbReference type="EMBL" id="KU144986">
    <property type="protein sequence ID" value="AMK59457.1"/>
    <property type="molecule type" value="Genomic_DNA"/>
</dbReference>
<reference evidence="2" key="1">
    <citation type="journal article" date="2016" name="Appl. Environ. Microbiol.">
        <title>Functional Metagenomics of a Biostimulated Petroleum-Contaminated Soil Reveals an Extraordinary Diversity of Extradiol Dioxygenases.</title>
        <authorList>
            <person name="Terron-Gonzalez L."/>
            <person name="Martin-Cabello G."/>
            <person name="Ferrer M."/>
            <person name="Santero E."/>
        </authorList>
    </citation>
    <scope>NUCLEOTIDE SEQUENCE</scope>
</reference>
<feature type="signal peptide" evidence="1">
    <location>
        <begin position="1"/>
        <end position="25"/>
    </location>
</feature>
<organism evidence="2">
    <name type="scientific">uncultured bacterium UPO64</name>
    <dbReference type="NCBI Taxonomy" id="1776983"/>
    <lineage>
        <taxon>Bacteria</taxon>
        <taxon>environmental samples</taxon>
    </lineage>
</organism>
<dbReference type="InterPro" id="IPR006311">
    <property type="entry name" value="TAT_signal"/>
</dbReference>
<proteinExistence type="predicted"/>
<dbReference type="PROSITE" id="PS51318">
    <property type="entry name" value="TAT"/>
    <property type="match status" value="1"/>
</dbReference>
<dbReference type="AlphaFoldDB" id="A0A126SYT5"/>
<evidence type="ECO:0000313" key="2">
    <source>
        <dbReference type="EMBL" id="AMK59457.1"/>
    </source>
</evidence>
<feature type="chain" id="PRO_5007274482" evidence="1">
    <location>
        <begin position="26"/>
        <end position="196"/>
    </location>
</feature>
<protein>
    <submittedName>
        <fullName evidence="2">Uncharacterized protein</fullName>
    </submittedName>
</protein>
<sequence>MVSRRAFLRGGSLAGLASLVPAAGAAVRPRASLRGQPFEAVCDTRHPDGDAFLTAISPRAYRSHGVGVDPGAVLSVMADATAAGRVVLGLTTPTAFMIARQVAAPHGYGLAFQGEHDYLGKDRLHHRLRGDEAWLGELATLLEHSADAWPQALGRTLAGLPADRECTATQAIDCVARHPPGKPGQRVSWVLAPLRA</sequence>
<keyword evidence="1" id="KW-0732">Signal</keyword>
<evidence type="ECO:0000256" key="1">
    <source>
        <dbReference type="SAM" id="SignalP"/>
    </source>
</evidence>